<evidence type="ECO:0000313" key="1">
    <source>
        <dbReference type="EMBL" id="GMG99123.1"/>
    </source>
</evidence>
<reference evidence="1" key="1">
    <citation type="submission" date="2023-05" db="EMBL/GenBank/DDBJ databases">
        <title>Nepenthes gracilis genome sequencing.</title>
        <authorList>
            <person name="Fukushima K."/>
        </authorList>
    </citation>
    <scope>NUCLEOTIDE SEQUENCE</scope>
    <source>
        <strain evidence="1">SING2019-196</strain>
    </source>
</reference>
<evidence type="ECO:0000313" key="2">
    <source>
        <dbReference type="Proteomes" id="UP001279734"/>
    </source>
</evidence>
<dbReference type="Proteomes" id="UP001279734">
    <property type="component" value="Unassembled WGS sequence"/>
</dbReference>
<proteinExistence type="predicted"/>
<protein>
    <submittedName>
        <fullName evidence="1">Uncharacterized protein</fullName>
    </submittedName>
</protein>
<name>A0AAD3P7D3_NEPGR</name>
<dbReference type="Gene3D" id="3.40.50.450">
    <property type="match status" value="1"/>
</dbReference>
<gene>
    <name evidence="1" type="ORF">Nepgr_000963</name>
</gene>
<dbReference type="EMBL" id="BSYO01000001">
    <property type="protein sequence ID" value="GMG99123.1"/>
    <property type="molecule type" value="Genomic_DNA"/>
</dbReference>
<comment type="caution">
    <text evidence="1">The sequence shown here is derived from an EMBL/GenBank/DDBJ whole genome shotgun (WGS) entry which is preliminary data.</text>
</comment>
<sequence>MMKMQVIWKIDVIYGGGCIWLVGLISKGVYDGSCHVLGVIPRALLPIEVSIPLIHIAKLFTTLPLNMKGLML</sequence>
<dbReference type="AlphaFoldDB" id="A0AAD3P7D3"/>
<accession>A0AAD3P7D3</accession>
<dbReference type="SUPFAM" id="SSF102405">
    <property type="entry name" value="MCP/YpsA-like"/>
    <property type="match status" value="1"/>
</dbReference>
<organism evidence="1 2">
    <name type="scientific">Nepenthes gracilis</name>
    <name type="common">Slender pitcher plant</name>
    <dbReference type="NCBI Taxonomy" id="150966"/>
    <lineage>
        <taxon>Eukaryota</taxon>
        <taxon>Viridiplantae</taxon>
        <taxon>Streptophyta</taxon>
        <taxon>Embryophyta</taxon>
        <taxon>Tracheophyta</taxon>
        <taxon>Spermatophyta</taxon>
        <taxon>Magnoliopsida</taxon>
        <taxon>eudicotyledons</taxon>
        <taxon>Gunneridae</taxon>
        <taxon>Pentapetalae</taxon>
        <taxon>Caryophyllales</taxon>
        <taxon>Nepenthaceae</taxon>
        <taxon>Nepenthes</taxon>
    </lineage>
</organism>
<keyword evidence="2" id="KW-1185">Reference proteome</keyword>